<sequence>MERGWPPPAGGNAHSNPEANQSRPAFGAGQQSPPQGHSGLPPPPPSGPFPHFHQQPPSIANLTGISQSSPRQPGRPEGPQQAPPQGPQLPLPGFSQATGQPGQAERERDRAREETHIKEEEDRRQREQQERQRFEQAPPHQTQAAPPMHLHQPVAVGPRSVHGPNGLLANPGPPSQQSMGMGAPNGPANMFPGGPVQPTSQGQGPTMQQQMQASILVPGHPGAQQPGQQGQQTGQPSQSQGQGQQPILNDALSYLDQVKVQFADSPDVYNRFLDIMKDFKSGAIDTPGVIGRVSTLFNGNPELIQGFNTFLPPGYRIECGPGTDPNEIRVTTPMGSSILPMPQPQRLHPDQDGGQDALRPPNGTSTPQPGHSAPRALSPGGRPVPAAEAPYLRAIEAAQRQEQQQSMHQQEQRGVNSLQNAVSAATAAGGGLRAGISPRATPLPGQQDANPMADGQAGQAGMEKRGPVEFNHAISYVNKIKNRFASHPDIYKQFLEILQTYQRESKPIQDVYSQVTRLFDGAPDLLEDFKQFLPESAAQAKAAENARRQAEEGIMYSNMRGEQAYGSPVMSRETQIGTPNQGRNNLPPVGNFAPTPLGKDNNNKKRKERQGTAGSNIDGAIGPSAGKGGMYGAGAQPNKRVKQTHQPAAKGPNEAPPSSPTLAPRLPEPLPPTTSSAATPEELAFFERAKKTIGNKNVMNEFLKLCNLFSQDFIDRTALVHRAKQFIGGNPDLMKWFEDFVGYDEKDITIENRAREPMVPGGRISLSNCRGLGPSYRLLPKRERVKVCSGRDELCNAVLNDEWASHPTWASEDSGFIAHRKNLHEEALHRIEEERHDYDYNIEAANRTVQLLEPYAQQLRRMDLQQQRELVLPPGLGGQSEAIYKRTIMKLYGRDRGAEVIESLMATPYHVIPVLLNRLKERLESWKLAQREWEKVWREQTQKMFWRSLDHQAVGIKVNERRQFQTKALQGEMAVKFEEMKSSADKTKTDDLRGKPQIELGIDDGDVVVDATWLILSNAKTHDVSENPRLEPFLREFIPMLFGIDVDVFDRKLNEKIGGTPVNGDAGGDDNQSGAEDSASEKRGRKNGKTTLLRQAVDKGPRGRMGRKDREDSNTSASRQSTPDVASQVGDDSMAIDAVGTPTEEGAEKKAAVNAGPSRRWLDHPSIENDTGTKQIAPTEPQERHVFRLWANTPIFCFVRMFMTFYERLHRLKLAEPTCRETVKHAKMPKPAVDLGINDKLPSEFFEDIGPNANYYKQMMEKFVTVLGGDMEFVNDGVEECLRRFYLQDGYPMYQLEKMTQGLVRFGAQMVAQDGSKDRSWDILQLFKKDRMKNETSAQQIMDYRKAAEKLIGNADAYRIEWDDIKKTAKIFLVKHGDWFYKEDFPSDRDLEDQWRFYIASYSQTEPTEGVDRTLVTPVLLARNIHAMGADPNSDIFPPEIHDGGGEGVDSIIASDGSEAARAAVRLHSRLQNSDSDESLILRIAVGKFYRVFQPGTADSVYQLPSEREGGEDGVQSAEEATAERGAKMRERWVQFGDGVVGDVEAGEAGFAAVVEGEAGEGMEVDG</sequence>
<dbReference type="PANTHER" id="PTHR12346:SF0">
    <property type="entry name" value="SIN3A, ISOFORM G"/>
    <property type="match status" value="1"/>
</dbReference>
<evidence type="ECO:0000259" key="9">
    <source>
        <dbReference type="SMART" id="SM00761"/>
    </source>
</evidence>
<feature type="compositionally biased region" description="Polar residues" evidence="8">
    <location>
        <begin position="13"/>
        <end position="23"/>
    </location>
</feature>
<dbReference type="GO" id="GO:0003714">
    <property type="term" value="F:transcription corepressor activity"/>
    <property type="evidence" value="ECO:0007669"/>
    <property type="project" value="InterPro"/>
</dbReference>
<dbReference type="Gene3D" id="1.20.1160.11">
    <property type="entry name" value="Paired amphipathic helix"/>
    <property type="match status" value="3"/>
</dbReference>
<dbReference type="GO" id="GO:0010628">
    <property type="term" value="P:positive regulation of gene expression"/>
    <property type="evidence" value="ECO:0007669"/>
    <property type="project" value="UniProtKB-ARBA"/>
</dbReference>
<dbReference type="GO" id="GO:0033698">
    <property type="term" value="C:Rpd3L complex"/>
    <property type="evidence" value="ECO:0007669"/>
    <property type="project" value="UniProtKB-ARBA"/>
</dbReference>
<keyword evidence="4" id="KW-0805">Transcription regulation</keyword>
<proteinExistence type="predicted"/>
<dbReference type="InterPro" id="IPR036600">
    <property type="entry name" value="PAH_sf"/>
</dbReference>
<keyword evidence="5" id="KW-0804">Transcription</keyword>
<evidence type="ECO:0000313" key="10">
    <source>
        <dbReference type="EMBL" id="KAK5172209.1"/>
    </source>
</evidence>
<dbReference type="InterPro" id="IPR003822">
    <property type="entry name" value="PAH"/>
</dbReference>
<evidence type="ECO:0000256" key="1">
    <source>
        <dbReference type="ARBA" id="ARBA00004123"/>
    </source>
</evidence>
<name>A0AAV9PJ45_9PEZI</name>
<dbReference type="GeneID" id="89925193"/>
<feature type="region of interest" description="Disordered" evidence="8">
    <location>
        <begin position="1"/>
        <end position="244"/>
    </location>
</feature>
<dbReference type="InterPro" id="IPR039774">
    <property type="entry name" value="Sin3-like"/>
</dbReference>
<feature type="region of interest" description="Disordered" evidence="8">
    <location>
        <begin position="572"/>
        <end position="679"/>
    </location>
</feature>
<feature type="region of interest" description="Disordered" evidence="8">
    <location>
        <begin position="398"/>
        <end position="418"/>
    </location>
</feature>
<dbReference type="SUPFAM" id="SSF47762">
    <property type="entry name" value="PAH2 domain"/>
    <property type="match status" value="3"/>
</dbReference>
<dbReference type="InterPro" id="IPR013194">
    <property type="entry name" value="HDAC_interact_dom"/>
</dbReference>
<feature type="compositionally biased region" description="Pro residues" evidence="8">
    <location>
        <begin position="81"/>
        <end position="90"/>
    </location>
</feature>
<dbReference type="PROSITE" id="PS51477">
    <property type="entry name" value="PAH"/>
    <property type="match status" value="3"/>
</dbReference>
<dbReference type="RefSeq" id="XP_064661053.1">
    <property type="nucleotide sequence ID" value="XM_064801102.1"/>
</dbReference>
<dbReference type="FunFam" id="1.20.1160.11:FF:000003">
    <property type="entry name" value="Paired amphipathic helix SIN3-like protein"/>
    <property type="match status" value="1"/>
</dbReference>
<keyword evidence="3" id="KW-0677">Repeat</keyword>
<gene>
    <name evidence="10" type="primary">SIN3</name>
    <name evidence="10" type="ORF">LTR77_003847</name>
</gene>
<feature type="region of interest" description="Disordered" evidence="8">
    <location>
        <begin position="332"/>
        <end position="386"/>
    </location>
</feature>
<comment type="caution">
    <text evidence="10">The sequence shown here is derived from an EMBL/GenBank/DDBJ whole genome shotgun (WGS) entry which is preliminary data.</text>
</comment>
<feature type="compositionally biased region" description="Low complexity" evidence="8">
    <location>
        <begin position="70"/>
        <end position="80"/>
    </location>
</feature>
<keyword evidence="6 7" id="KW-0539">Nucleus</keyword>
<dbReference type="FunFam" id="1.20.1160.11:FF:000002">
    <property type="entry name" value="Paired amphipathic helix protein SIN3"/>
    <property type="match status" value="1"/>
</dbReference>
<feature type="compositionally biased region" description="Basic and acidic residues" evidence="8">
    <location>
        <begin position="1096"/>
        <end position="1113"/>
    </location>
</feature>
<reference evidence="10 11" key="1">
    <citation type="submission" date="2023-08" db="EMBL/GenBank/DDBJ databases">
        <title>Black Yeasts Isolated from many extreme environments.</title>
        <authorList>
            <person name="Coleine C."/>
            <person name="Stajich J.E."/>
            <person name="Selbmann L."/>
        </authorList>
    </citation>
    <scope>NUCLEOTIDE SEQUENCE [LARGE SCALE GENOMIC DNA]</scope>
    <source>
        <strain evidence="10 11">CCFEE 5935</strain>
    </source>
</reference>
<evidence type="ECO:0000256" key="3">
    <source>
        <dbReference type="ARBA" id="ARBA00022737"/>
    </source>
</evidence>
<feature type="region of interest" description="Disordered" evidence="8">
    <location>
        <begin position="1058"/>
        <end position="1179"/>
    </location>
</feature>
<feature type="compositionally biased region" description="Low complexity" evidence="8">
    <location>
        <begin position="398"/>
        <end position="413"/>
    </location>
</feature>
<feature type="compositionally biased region" description="Polar residues" evidence="8">
    <location>
        <begin position="1114"/>
        <end position="1125"/>
    </location>
</feature>
<dbReference type="FunFam" id="1.20.1160.11:FF:000001">
    <property type="entry name" value="Paired amphipathic helix protein Sin3"/>
    <property type="match status" value="1"/>
</dbReference>
<feature type="region of interest" description="Disordered" evidence="8">
    <location>
        <begin position="432"/>
        <end position="463"/>
    </location>
</feature>
<evidence type="ECO:0000256" key="4">
    <source>
        <dbReference type="ARBA" id="ARBA00023015"/>
    </source>
</evidence>
<keyword evidence="11" id="KW-1185">Reference proteome</keyword>
<keyword evidence="2" id="KW-0678">Repressor</keyword>
<feature type="region of interest" description="Disordered" evidence="8">
    <location>
        <begin position="1505"/>
        <end position="1524"/>
    </location>
</feature>
<dbReference type="SMART" id="SM00761">
    <property type="entry name" value="HDAC_interact"/>
    <property type="match status" value="1"/>
</dbReference>
<evidence type="ECO:0000256" key="6">
    <source>
        <dbReference type="ARBA" id="ARBA00023242"/>
    </source>
</evidence>
<dbReference type="Pfam" id="PF02671">
    <property type="entry name" value="PAH"/>
    <property type="match status" value="3"/>
</dbReference>
<organism evidence="10 11">
    <name type="scientific">Saxophila tyrrhenica</name>
    <dbReference type="NCBI Taxonomy" id="1690608"/>
    <lineage>
        <taxon>Eukaryota</taxon>
        <taxon>Fungi</taxon>
        <taxon>Dikarya</taxon>
        <taxon>Ascomycota</taxon>
        <taxon>Pezizomycotina</taxon>
        <taxon>Dothideomycetes</taxon>
        <taxon>Dothideomycetidae</taxon>
        <taxon>Mycosphaerellales</taxon>
        <taxon>Extremaceae</taxon>
        <taxon>Saxophila</taxon>
    </lineage>
</organism>
<evidence type="ECO:0000256" key="8">
    <source>
        <dbReference type="SAM" id="MobiDB-lite"/>
    </source>
</evidence>
<feature type="compositionally biased region" description="Basic and acidic residues" evidence="8">
    <location>
        <begin position="104"/>
        <end position="134"/>
    </location>
</feature>
<dbReference type="EMBL" id="JAVRRT010000005">
    <property type="protein sequence ID" value="KAK5172209.1"/>
    <property type="molecule type" value="Genomic_DNA"/>
</dbReference>
<dbReference type="Pfam" id="PF16879">
    <property type="entry name" value="Sin3a_C"/>
    <property type="match status" value="1"/>
</dbReference>
<feature type="compositionally biased region" description="Low complexity" evidence="8">
    <location>
        <begin position="197"/>
        <end position="244"/>
    </location>
</feature>
<evidence type="ECO:0000256" key="7">
    <source>
        <dbReference type="PROSITE-ProRule" id="PRU00810"/>
    </source>
</evidence>
<accession>A0AAV9PJ45</accession>
<evidence type="ECO:0000256" key="5">
    <source>
        <dbReference type="ARBA" id="ARBA00023163"/>
    </source>
</evidence>
<evidence type="ECO:0000313" key="11">
    <source>
        <dbReference type="Proteomes" id="UP001337655"/>
    </source>
</evidence>
<feature type="compositionally biased region" description="Low complexity" evidence="8">
    <location>
        <begin position="49"/>
        <end position="58"/>
    </location>
</feature>
<dbReference type="Pfam" id="PF08295">
    <property type="entry name" value="Sin3_corepress"/>
    <property type="match status" value="1"/>
</dbReference>
<feature type="compositionally biased region" description="Polar residues" evidence="8">
    <location>
        <begin position="572"/>
        <end position="584"/>
    </location>
</feature>
<dbReference type="InterPro" id="IPR031693">
    <property type="entry name" value="Sin3_C"/>
</dbReference>
<evidence type="ECO:0000256" key="2">
    <source>
        <dbReference type="ARBA" id="ARBA00022491"/>
    </source>
</evidence>
<dbReference type="Proteomes" id="UP001337655">
    <property type="component" value="Unassembled WGS sequence"/>
</dbReference>
<feature type="domain" description="Histone deacetylase interacting" evidence="9">
    <location>
        <begin position="768"/>
        <end position="869"/>
    </location>
</feature>
<feature type="compositionally biased region" description="Low complexity" evidence="8">
    <location>
        <begin position="135"/>
        <end position="147"/>
    </location>
</feature>
<comment type="subcellular location">
    <subcellularLocation>
        <location evidence="1 7">Nucleus</location>
    </subcellularLocation>
</comment>
<dbReference type="PANTHER" id="PTHR12346">
    <property type="entry name" value="SIN3B-RELATED"/>
    <property type="match status" value="1"/>
</dbReference>
<dbReference type="GO" id="GO:0000122">
    <property type="term" value="P:negative regulation of transcription by RNA polymerase II"/>
    <property type="evidence" value="ECO:0007669"/>
    <property type="project" value="TreeGrafter"/>
</dbReference>
<feature type="compositionally biased region" description="Polar residues" evidence="8">
    <location>
        <begin position="60"/>
        <end position="69"/>
    </location>
</feature>
<protein>
    <submittedName>
        <fullName evidence="10">Transcriptional regulatory protein sin3</fullName>
    </submittedName>
</protein>
<feature type="compositionally biased region" description="Low complexity" evidence="8">
    <location>
        <begin position="29"/>
        <end position="39"/>
    </location>
</feature>